<keyword evidence="2" id="KW-1185">Reference proteome</keyword>
<accession>A0A8J3TBA3</accession>
<comment type="caution">
    <text evidence="1">The sequence shown here is derived from an EMBL/GenBank/DDBJ whole genome shotgun (WGS) entry which is preliminary data.</text>
</comment>
<organism evidence="1 2">
    <name type="scientific">Planosporangium mesophilum</name>
    <dbReference type="NCBI Taxonomy" id="689768"/>
    <lineage>
        <taxon>Bacteria</taxon>
        <taxon>Bacillati</taxon>
        <taxon>Actinomycetota</taxon>
        <taxon>Actinomycetes</taxon>
        <taxon>Micromonosporales</taxon>
        <taxon>Micromonosporaceae</taxon>
        <taxon>Planosporangium</taxon>
    </lineage>
</organism>
<proteinExistence type="predicted"/>
<dbReference type="EMBL" id="BOON01000028">
    <property type="protein sequence ID" value="GII23468.1"/>
    <property type="molecule type" value="Genomic_DNA"/>
</dbReference>
<name>A0A8J3TBA3_9ACTN</name>
<dbReference type="AlphaFoldDB" id="A0A8J3TBA3"/>
<evidence type="ECO:0000313" key="1">
    <source>
        <dbReference type="EMBL" id="GII23468.1"/>
    </source>
</evidence>
<gene>
    <name evidence="1" type="ORF">Pme01_30650</name>
</gene>
<evidence type="ECO:0000313" key="2">
    <source>
        <dbReference type="Proteomes" id="UP000599074"/>
    </source>
</evidence>
<protein>
    <submittedName>
        <fullName evidence="1">Uncharacterized protein</fullName>
    </submittedName>
</protein>
<dbReference type="Proteomes" id="UP000599074">
    <property type="component" value="Unassembled WGS sequence"/>
</dbReference>
<reference evidence="1" key="1">
    <citation type="submission" date="2021-01" db="EMBL/GenBank/DDBJ databases">
        <title>Whole genome shotgun sequence of Planosporangium mesophilum NBRC 109066.</title>
        <authorList>
            <person name="Komaki H."/>
            <person name="Tamura T."/>
        </authorList>
    </citation>
    <scope>NUCLEOTIDE SEQUENCE</scope>
    <source>
        <strain evidence="1">NBRC 109066</strain>
    </source>
</reference>
<sequence length="46" mass="5308">MRTATDEERAEARARFRRKLAEAEERMTPEKRAEVRAAFGLDRSAA</sequence>